<sequence>PGVARYLSANRLVVTMRNGEPEIVSLSSIEVTLGVLVEEVRVVQQFQDVFPSEIPGFPPVREVEFFIDLHPGTGPISESPYRMAPAELTELKIQIEDLLRKGFIRPSVSPWGAPVLLVKKKDGKS</sequence>
<comment type="caution">
    <text evidence="1">The sequence shown here is derived from an EMBL/GenBank/DDBJ whole genome shotgun (WGS) entry which is preliminary data.</text>
</comment>
<organism evidence="1 2">
    <name type="scientific">Trifolium medium</name>
    <dbReference type="NCBI Taxonomy" id="97028"/>
    <lineage>
        <taxon>Eukaryota</taxon>
        <taxon>Viridiplantae</taxon>
        <taxon>Streptophyta</taxon>
        <taxon>Embryophyta</taxon>
        <taxon>Tracheophyta</taxon>
        <taxon>Spermatophyta</taxon>
        <taxon>Magnoliopsida</taxon>
        <taxon>eudicotyledons</taxon>
        <taxon>Gunneridae</taxon>
        <taxon>Pentapetalae</taxon>
        <taxon>rosids</taxon>
        <taxon>fabids</taxon>
        <taxon>Fabales</taxon>
        <taxon>Fabaceae</taxon>
        <taxon>Papilionoideae</taxon>
        <taxon>50 kb inversion clade</taxon>
        <taxon>NPAAA clade</taxon>
        <taxon>Hologalegina</taxon>
        <taxon>IRL clade</taxon>
        <taxon>Trifolieae</taxon>
        <taxon>Trifolium</taxon>
    </lineage>
</organism>
<dbReference type="InterPro" id="IPR032567">
    <property type="entry name" value="RTL1-rel"/>
</dbReference>
<dbReference type="Proteomes" id="UP000265520">
    <property type="component" value="Unassembled WGS sequence"/>
</dbReference>
<dbReference type="PANTHER" id="PTHR15503:SF45">
    <property type="entry name" value="RNA-DIRECTED DNA POLYMERASE HOMOLOG"/>
    <property type="match status" value="1"/>
</dbReference>
<evidence type="ECO:0008006" key="3">
    <source>
        <dbReference type="Google" id="ProtNLM"/>
    </source>
</evidence>
<feature type="non-terminal residue" evidence="1">
    <location>
        <position position="125"/>
    </location>
</feature>
<dbReference type="SUPFAM" id="SSF56672">
    <property type="entry name" value="DNA/RNA polymerases"/>
    <property type="match status" value="1"/>
</dbReference>
<reference evidence="1 2" key="1">
    <citation type="journal article" date="2018" name="Front. Plant Sci.">
        <title>Red Clover (Trifolium pratense) and Zigzag Clover (T. medium) - A Picture of Genomic Similarities and Differences.</title>
        <authorList>
            <person name="Dluhosova J."/>
            <person name="Istvanek J."/>
            <person name="Nedelnik J."/>
            <person name="Repkova J."/>
        </authorList>
    </citation>
    <scope>NUCLEOTIDE SEQUENCE [LARGE SCALE GENOMIC DNA]</scope>
    <source>
        <strain evidence="2">cv. 10/8</strain>
        <tissue evidence="1">Leaf</tissue>
    </source>
</reference>
<dbReference type="AlphaFoldDB" id="A0A392RQZ3"/>
<dbReference type="InterPro" id="IPR043502">
    <property type="entry name" value="DNA/RNA_pol_sf"/>
</dbReference>
<dbReference type="EMBL" id="LXQA010257716">
    <property type="protein sequence ID" value="MCI38617.1"/>
    <property type="molecule type" value="Genomic_DNA"/>
</dbReference>
<feature type="non-terminal residue" evidence="1">
    <location>
        <position position="1"/>
    </location>
</feature>
<proteinExistence type="predicted"/>
<dbReference type="Gene3D" id="3.10.10.10">
    <property type="entry name" value="HIV Type 1 Reverse Transcriptase, subunit A, domain 1"/>
    <property type="match status" value="1"/>
</dbReference>
<keyword evidence="2" id="KW-1185">Reference proteome</keyword>
<name>A0A392RQZ3_9FABA</name>
<dbReference type="PANTHER" id="PTHR15503">
    <property type="entry name" value="LDOC1 RELATED"/>
    <property type="match status" value="1"/>
</dbReference>
<protein>
    <recommendedName>
        <fullName evidence="3">RNA-directed DNA polymerase (Reverse transcriptase)</fullName>
    </recommendedName>
</protein>
<evidence type="ECO:0000313" key="1">
    <source>
        <dbReference type="EMBL" id="MCI38617.1"/>
    </source>
</evidence>
<evidence type="ECO:0000313" key="2">
    <source>
        <dbReference type="Proteomes" id="UP000265520"/>
    </source>
</evidence>
<accession>A0A392RQZ3</accession>